<evidence type="ECO:0000256" key="6">
    <source>
        <dbReference type="RuleBase" id="RU003313"/>
    </source>
</evidence>
<evidence type="ECO:0000256" key="1">
    <source>
        <dbReference type="ARBA" id="ARBA00004173"/>
    </source>
</evidence>
<comment type="subcellular location">
    <subcellularLocation>
        <location evidence="1">Mitochondrion</location>
    </subcellularLocation>
</comment>
<dbReference type="NCBIfam" id="NF003661">
    <property type="entry name" value="PRK05291.1-3"/>
    <property type="match status" value="1"/>
</dbReference>
<evidence type="ECO:0000256" key="4">
    <source>
        <dbReference type="ARBA" id="ARBA00022741"/>
    </source>
</evidence>
<dbReference type="InterPro" id="IPR018948">
    <property type="entry name" value="GTP-bd_TrmE_N"/>
</dbReference>
<dbReference type="EMBL" id="JBDJPC010000008">
    <property type="protein sequence ID" value="KAL1492628.1"/>
    <property type="molecule type" value="Genomic_DNA"/>
</dbReference>
<dbReference type="PANTHER" id="PTHR42714">
    <property type="entry name" value="TRNA MODIFICATION GTPASE GTPBP3"/>
    <property type="match status" value="1"/>
</dbReference>
<reference evidence="9 10" key="1">
    <citation type="submission" date="2024-05" db="EMBL/GenBank/DDBJ databases">
        <title>Genetic variation in Jamaican populations of the coffee berry borer (Hypothenemus hampei).</title>
        <authorList>
            <person name="Errbii M."/>
            <person name="Myrie A."/>
        </authorList>
    </citation>
    <scope>NUCLEOTIDE SEQUENCE [LARGE SCALE GENOMIC DNA]</scope>
    <source>
        <strain evidence="9">JA-Hopewell-2020-01-JO</strain>
        <tissue evidence="9">Whole body</tissue>
    </source>
</reference>
<feature type="coiled-coil region" evidence="7">
    <location>
        <begin position="182"/>
        <end position="229"/>
    </location>
</feature>
<dbReference type="InterPro" id="IPR031168">
    <property type="entry name" value="G_TrmE"/>
</dbReference>
<dbReference type="SUPFAM" id="SSF52540">
    <property type="entry name" value="P-loop containing nucleoside triphosphate hydrolases"/>
    <property type="match status" value="1"/>
</dbReference>
<dbReference type="InterPro" id="IPR005225">
    <property type="entry name" value="Small_GTP-bd"/>
</dbReference>
<comment type="caution">
    <text evidence="9">The sequence shown here is derived from an EMBL/GenBank/DDBJ whole genome shotgun (WGS) entry which is preliminary data.</text>
</comment>
<comment type="similarity">
    <text evidence="2 6">Belongs to the TRAFAC class TrmE-Era-EngA-EngB-Septin-like GTPase superfamily. TrmE GTPase family.</text>
</comment>
<dbReference type="Pfam" id="PF10396">
    <property type="entry name" value="TrmE_N"/>
    <property type="match status" value="1"/>
</dbReference>
<dbReference type="Gene3D" id="3.30.1360.120">
    <property type="entry name" value="Probable tRNA modification gtpase trme, domain 1"/>
    <property type="match status" value="1"/>
</dbReference>
<keyword evidence="7" id="KW-0175">Coiled coil</keyword>
<dbReference type="GO" id="GO:0005739">
    <property type="term" value="C:mitochondrion"/>
    <property type="evidence" value="ECO:0007669"/>
    <property type="project" value="UniProtKB-SubCell"/>
</dbReference>
<dbReference type="Pfam" id="PF01926">
    <property type="entry name" value="MMR_HSR1"/>
    <property type="match status" value="1"/>
</dbReference>
<proteinExistence type="inferred from homology"/>
<accession>A0ABD1EDL0</accession>
<keyword evidence="4 6" id="KW-0547">Nucleotide-binding</keyword>
<evidence type="ECO:0000256" key="7">
    <source>
        <dbReference type="SAM" id="Coils"/>
    </source>
</evidence>
<dbReference type="HAMAP" id="MF_00379">
    <property type="entry name" value="GTPase_MnmE"/>
    <property type="match status" value="1"/>
</dbReference>
<name>A0ABD1EDL0_HYPHA</name>
<protein>
    <recommendedName>
        <fullName evidence="8">TrmE-type G domain-containing protein</fullName>
    </recommendedName>
</protein>
<keyword evidence="3 6" id="KW-0819">tRNA processing</keyword>
<dbReference type="GO" id="GO:0005525">
    <property type="term" value="F:GTP binding"/>
    <property type="evidence" value="ECO:0007669"/>
    <property type="project" value="UniProtKB-KW"/>
</dbReference>
<dbReference type="FunFam" id="3.30.1360.120:FF:000007">
    <property type="entry name" value="tRNA modification GTPase GTPBP3, mitochondrial"/>
    <property type="match status" value="1"/>
</dbReference>
<dbReference type="InterPro" id="IPR027266">
    <property type="entry name" value="TrmE/GcvT-like"/>
</dbReference>
<dbReference type="PROSITE" id="PS51709">
    <property type="entry name" value="G_TRME"/>
    <property type="match status" value="1"/>
</dbReference>
<dbReference type="CDD" id="cd04164">
    <property type="entry name" value="trmE"/>
    <property type="match status" value="1"/>
</dbReference>
<dbReference type="Gene3D" id="3.40.50.300">
    <property type="entry name" value="P-loop containing nucleotide triphosphate hydrolases"/>
    <property type="match status" value="1"/>
</dbReference>
<dbReference type="InterPro" id="IPR027417">
    <property type="entry name" value="P-loop_NTPase"/>
</dbReference>
<dbReference type="GO" id="GO:0008033">
    <property type="term" value="P:tRNA processing"/>
    <property type="evidence" value="ECO:0007669"/>
    <property type="project" value="UniProtKB-KW"/>
</dbReference>
<evidence type="ECO:0000256" key="2">
    <source>
        <dbReference type="ARBA" id="ARBA00011043"/>
    </source>
</evidence>
<keyword evidence="5 6" id="KW-0342">GTP-binding</keyword>
<gene>
    <name evidence="9" type="ORF">ABEB36_010861</name>
</gene>
<dbReference type="Gene3D" id="1.20.120.430">
    <property type="entry name" value="tRNA modification GTPase MnmE domain 2"/>
    <property type="match status" value="1"/>
</dbReference>
<dbReference type="InterPro" id="IPR006073">
    <property type="entry name" value="GTP-bd"/>
</dbReference>
<dbReference type="Proteomes" id="UP001566132">
    <property type="component" value="Unassembled WGS sequence"/>
</dbReference>
<evidence type="ECO:0000259" key="8">
    <source>
        <dbReference type="PROSITE" id="PS51709"/>
    </source>
</evidence>
<organism evidence="9 10">
    <name type="scientific">Hypothenemus hampei</name>
    <name type="common">Coffee berry borer</name>
    <dbReference type="NCBI Taxonomy" id="57062"/>
    <lineage>
        <taxon>Eukaryota</taxon>
        <taxon>Metazoa</taxon>
        <taxon>Ecdysozoa</taxon>
        <taxon>Arthropoda</taxon>
        <taxon>Hexapoda</taxon>
        <taxon>Insecta</taxon>
        <taxon>Pterygota</taxon>
        <taxon>Neoptera</taxon>
        <taxon>Endopterygota</taxon>
        <taxon>Coleoptera</taxon>
        <taxon>Polyphaga</taxon>
        <taxon>Cucujiformia</taxon>
        <taxon>Curculionidae</taxon>
        <taxon>Scolytinae</taxon>
        <taxon>Hypothenemus</taxon>
    </lineage>
</organism>
<sequence length="492" mass="55030">MTIFQRILNIPLSSSIFYRFNSNSTIFALSSGLGKCGVAVVRVSGTNANYAITQMTNLKNLPEPRKAVLQNIKHPLTKEIIDKGLVLWFPGPRSFSGEDSCEFHVHGGIAVVEGILNALNSLPNFKLADPGEFTKRAFLNGKLDLTEVEGLADLLQAETEAQRKQAFLQSTGSLSKSYKKWKDLLKQSLANIEADIDFAETETLDYGLLEKVEQNIKNLCKELENHLNDGCKGELLRNGVKTVILGEPNAGKSSLLNLLCHRPASIVTPISGTTRDVIEVTLNIGGYPLVLADTAGLNINSQDVIEIEGMNRARDLYRKADLIILVVNIQSYSSVQERYVSFNDYLKNYISDLGLSDMNFRKNCIIILNKIDLDTRNLSANICDKNVVKLSCKSEEGIIDLIDILTKHLKVLCGEPTQEHPSMNQLRHRQELEKCYHNLQRFLKESERKESPDTVIMAEYIRKALRNLGKLIGEVTSEEILDIIFKDFCIGK</sequence>
<dbReference type="InterPro" id="IPR025867">
    <property type="entry name" value="MnmE_helical"/>
</dbReference>
<feature type="domain" description="TrmE-type G" evidence="8">
    <location>
        <begin position="239"/>
        <end position="410"/>
    </location>
</feature>
<dbReference type="CDD" id="cd14858">
    <property type="entry name" value="TrmE_N"/>
    <property type="match status" value="1"/>
</dbReference>
<keyword evidence="10" id="KW-1185">Reference proteome</keyword>
<evidence type="ECO:0000313" key="9">
    <source>
        <dbReference type="EMBL" id="KAL1492628.1"/>
    </source>
</evidence>
<dbReference type="PANTHER" id="PTHR42714:SF2">
    <property type="entry name" value="TRNA MODIFICATION GTPASE GTPBP3, MITOCHONDRIAL"/>
    <property type="match status" value="1"/>
</dbReference>
<dbReference type="Pfam" id="PF12631">
    <property type="entry name" value="MnmE_helical"/>
    <property type="match status" value="1"/>
</dbReference>
<evidence type="ECO:0000256" key="5">
    <source>
        <dbReference type="ARBA" id="ARBA00023134"/>
    </source>
</evidence>
<evidence type="ECO:0000256" key="3">
    <source>
        <dbReference type="ARBA" id="ARBA00022694"/>
    </source>
</evidence>
<dbReference type="InterPro" id="IPR027368">
    <property type="entry name" value="MnmE_dom2"/>
</dbReference>
<dbReference type="NCBIfam" id="TIGR00231">
    <property type="entry name" value="small_GTP"/>
    <property type="match status" value="1"/>
</dbReference>
<dbReference type="AlphaFoldDB" id="A0ABD1EDL0"/>
<dbReference type="NCBIfam" id="TIGR00450">
    <property type="entry name" value="mnmE_trmE_thdF"/>
    <property type="match status" value="1"/>
</dbReference>
<evidence type="ECO:0000313" key="10">
    <source>
        <dbReference type="Proteomes" id="UP001566132"/>
    </source>
</evidence>
<dbReference type="InterPro" id="IPR004520">
    <property type="entry name" value="GTPase_MnmE"/>
</dbReference>